<proteinExistence type="predicted"/>
<dbReference type="PANTHER" id="PTHR43245">
    <property type="entry name" value="BIFUNCTIONAL POLYMYXIN RESISTANCE PROTEIN ARNA"/>
    <property type="match status" value="1"/>
</dbReference>
<evidence type="ECO:0000313" key="3">
    <source>
        <dbReference type="Proteomes" id="UP000185544"/>
    </source>
</evidence>
<feature type="domain" description="NAD-dependent epimerase/dehydratase" evidence="1">
    <location>
        <begin position="4"/>
        <end position="232"/>
    </location>
</feature>
<organism evidence="2 3">
    <name type="scientific">Pajaroellobacter abortibovis</name>
    <dbReference type="NCBI Taxonomy" id="1882918"/>
    <lineage>
        <taxon>Bacteria</taxon>
        <taxon>Pseudomonadati</taxon>
        <taxon>Myxococcota</taxon>
        <taxon>Polyangia</taxon>
        <taxon>Polyangiales</taxon>
        <taxon>Polyangiaceae</taxon>
    </lineage>
</organism>
<dbReference type="InterPro" id="IPR050177">
    <property type="entry name" value="Lipid_A_modif_metabolic_enz"/>
</dbReference>
<keyword evidence="3" id="KW-1185">Reference proteome</keyword>
<dbReference type="EMBL" id="CP016908">
    <property type="protein sequence ID" value="APR99592.1"/>
    <property type="molecule type" value="Genomic_DNA"/>
</dbReference>
<sequence length="308" mass="35194">MRFMVTGATGFIGIHMTKRLIKEGHTVYVLMRPKSKQRRRFNDEVGLIPHVIEANFLDREAVRIAFNRCQPEVCIHLAWCPVAGGHINGIENIQYVDATMHLAECLFEVGCHRLIVTGTCLEYDTTVGYLAENTPLKPNSLYAACKHSLFEMLTQWASIRGVNLTWIRPFYMYGPYESENRLVPHVISSLLRGEFVKLTEGYQMRDYLYIDDVVSAIYTVIAHRIQGPINVGSGEPVTVRQIVDILARSFHGSKLIKYGVKNKSKETEEPLFICANIDKLRNQTNWKSRFGLEEGLKATIEWWQKAAI</sequence>
<dbReference type="PANTHER" id="PTHR43245:SF13">
    <property type="entry name" value="UDP-D-APIOSE_UDP-D-XYLOSE SYNTHASE 2"/>
    <property type="match status" value="1"/>
</dbReference>
<reference evidence="2 3" key="1">
    <citation type="submission" date="2016-08" db="EMBL/GenBank/DDBJ databases">
        <title>Identification and validation of antigenic proteins from Pajaroellobacter abortibovis using de-novo genome sequence assembly and reverse vaccinology.</title>
        <authorList>
            <person name="Welly B.T."/>
            <person name="Miller M.R."/>
            <person name="Stott J.L."/>
            <person name="Blanchard M.T."/>
            <person name="Islas-Trejo A.D."/>
            <person name="O'Rourke S.M."/>
            <person name="Young A.E."/>
            <person name="Medrano J.F."/>
            <person name="Van Eenennaam A.L."/>
        </authorList>
    </citation>
    <scope>NUCLEOTIDE SEQUENCE [LARGE SCALE GENOMIC DNA]</scope>
    <source>
        <strain evidence="2 3">BTF92-0548A/99-0131</strain>
    </source>
</reference>
<dbReference type="SUPFAM" id="SSF51735">
    <property type="entry name" value="NAD(P)-binding Rossmann-fold domains"/>
    <property type="match status" value="1"/>
</dbReference>
<dbReference type="Proteomes" id="UP000185544">
    <property type="component" value="Chromosome"/>
</dbReference>
<evidence type="ECO:0000259" key="1">
    <source>
        <dbReference type="Pfam" id="PF01370"/>
    </source>
</evidence>
<dbReference type="Pfam" id="PF01370">
    <property type="entry name" value="Epimerase"/>
    <property type="match status" value="1"/>
</dbReference>
<dbReference type="InterPro" id="IPR001509">
    <property type="entry name" value="Epimerase_deHydtase"/>
</dbReference>
<gene>
    <name evidence="2" type="ORF">BCY86_02030</name>
</gene>
<name>A0A1L6MVN7_9BACT</name>
<accession>A0A1L6MVN7</accession>
<evidence type="ECO:0000313" key="2">
    <source>
        <dbReference type="EMBL" id="APR99592.1"/>
    </source>
</evidence>
<dbReference type="Gene3D" id="3.40.50.720">
    <property type="entry name" value="NAD(P)-binding Rossmann-like Domain"/>
    <property type="match status" value="1"/>
</dbReference>
<protein>
    <recommendedName>
        <fullName evidence="1">NAD-dependent epimerase/dehydratase domain-containing protein</fullName>
    </recommendedName>
</protein>
<dbReference type="KEGG" id="pabo:BCY86_02030"/>
<dbReference type="STRING" id="1882918.BCY86_02030"/>
<dbReference type="AlphaFoldDB" id="A0A1L6MVN7"/>
<dbReference type="OrthoDB" id="9801785at2"/>
<dbReference type="InterPro" id="IPR036291">
    <property type="entry name" value="NAD(P)-bd_dom_sf"/>
</dbReference>